<dbReference type="EMBL" id="KN440817">
    <property type="protein sequence ID" value="KHG27355.1"/>
    <property type="molecule type" value="Genomic_DNA"/>
</dbReference>
<evidence type="ECO:0000313" key="1">
    <source>
        <dbReference type="EMBL" id="KHG27355.1"/>
    </source>
</evidence>
<gene>
    <name evidence="1" type="ORF">F383_16234</name>
</gene>
<evidence type="ECO:0000313" key="2">
    <source>
        <dbReference type="Proteomes" id="UP000032142"/>
    </source>
</evidence>
<proteinExistence type="predicted"/>
<sequence>MSMAWILPCRS</sequence>
<keyword evidence="2" id="KW-1185">Reference proteome</keyword>
<reference evidence="2" key="1">
    <citation type="submission" date="2014-09" db="EMBL/GenBank/DDBJ databases">
        <authorList>
            <person name="Mudge J."/>
            <person name="Ramaraj T."/>
            <person name="Lindquist I.E."/>
            <person name="Bharti A.K."/>
            <person name="Sundararajan A."/>
            <person name="Cameron C.T."/>
            <person name="Woodward J.E."/>
            <person name="May G.D."/>
            <person name="Brubaker C."/>
            <person name="Broadhvest J."/>
            <person name="Wilkins T.A."/>
        </authorList>
    </citation>
    <scope>NUCLEOTIDE SEQUENCE</scope>
    <source>
        <strain evidence="2">cv. AKA8401</strain>
    </source>
</reference>
<organism evidence="1 2">
    <name type="scientific">Gossypium arboreum</name>
    <name type="common">Tree cotton</name>
    <name type="synonym">Gossypium nanking</name>
    <dbReference type="NCBI Taxonomy" id="29729"/>
    <lineage>
        <taxon>Eukaryota</taxon>
        <taxon>Viridiplantae</taxon>
        <taxon>Streptophyta</taxon>
        <taxon>Embryophyta</taxon>
        <taxon>Tracheophyta</taxon>
        <taxon>Spermatophyta</taxon>
        <taxon>Magnoliopsida</taxon>
        <taxon>eudicotyledons</taxon>
        <taxon>Gunneridae</taxon>
        <taxon>Pentapetalae</taxon>
        <taxon>rosids</taxon>
        <taxon>malvids</taxon>
        <taxon>Malvales</taxon>
        <taxon>Malvaceae</taxon>
        <taxon>Malvoideae</taxon>
        <taxon>Gossypium</taxon>
    </lineage>
</organism>
<accession>A0A0B0PQT1</accession>
<name>A0A0B0PQT1_GOSAR</name>
<protein>
    <submittedName>
        <fullName evidence="1">Uncharacterized protein</fullName>
    </submittedName>
</protein>
<dbReference type="Proteomes" id="UP000032142">
    <property type="component" value="Unassembled WGS sequence"/>
</dbReference>